<organism evidence="3 4">
    <name type="scientific">Mycena maculata</name>
    <dbReference type="NCBI Taxonomy" id="230809"/>
    <lineage>
        <taxon>Eukaryota</taxon>
        <taxon>Fungi</taxon>
        <taxon>Dikarya</taxon>
        <taxon>Basidiomycota</taxon>
        <taxon>Agaricomycotina</taxon>
        <taxon>Agaricomycetes</taxon>
        <taxon>Agaricomycetidae</taxon>
        <taxon>Agaricales</taxon>
        <taxon>Marasmiineae</taxon>
        <taxon>Mycenaceae</taxon>
        <taxon>Mycena</taxon>
    </lineage>
</organism>
<keyword evidence="4" id="KW-1185">Reference proteome</keyword>
<dbReference type="EMBL" id="JARJLG010000166">
    <property type="protein sequence ID" value="KAJ7733748.1"/>
    <property type="molecule type" value="Genomic_DNA"/>
</dbReference>
<dbReference type="Proteomes" id="UP001215280">
    <property type="component" value="Unassembled WGS sequence"/>
</dbReference>
<comment type="caution">
    <text evidence="3">The sequence shown here is derived from an EMBL/GenBank/DDBJ whole genome shotgun (WGS) entry which is preliminary data.</text>
</comment>
<evidence type="ECO:0000256" key="2">
    <source>
        <dbReference type="SAM" id="MobiDB-lite"/>
    </source>
</evidence>
<feature type="region of interest" description="Disordered" evidence="2">
    <location>
        <begin position="1"/>
        <end position="23"/>
    </location>
</feature>
<dbReference type="AlphaFoldDB" id="A0AAD7I3L5"/>
<evidence type="ECO:0000313" key="4">
    <source>
        <dbReference type="Proteomes" id="UP001215280"/>
    </source>
</evidence>
<feature type="region of interest" description="Disordered" evidence="2">
    <location>
        <begin position="50"/>
        <end position="81"/>
    </location>
</feature>
<keyword evidence="1" id="KW-0175">Coiled coil</keyword>
<evidence type="ECO:0000256" key="1">
    <source>
        <dbReference type="SAM" id="Coils"/>
    </source>
</evidence>
<gene>
    <name evidence="3" type="ORF">DFH07DRAFT_845306</name>
</gene>
<name>A0AAD7I3L5_9AGAR</name>
<evidence type="ECO:0000313" key="3">
    <source>
        <dbReference type="EMBL" id="KAJ7733748.1"/>
    </source>
</evidence>
<feature type="coiled-coil region" evidence="1">
    <location>
        <begin position="102"/>
        <end position="259"/>
    </location>
</feature>
<feature type="compositionally biased region" description="Polar residues" evidence="2">
    <location>
        <begin position="59"/>
        <end position="74"/>
    </location>
</feature>
<feature type="coiled-coil region" evidence="1">
    <location>
        <begin position="446"/>
        <end position="480"/>
    </location>
</feature>
<accession>A0AAD7I3L5</accession>
<protein>
    <submittedName>
        <fullName evidence="3">Uncharacterized protein</fullName>
    </submittedName>
</protein>
<reference evidence="3" key="1">
    <citation type="submission" date="2023-03" db="EMBL/GenBank/DDBJ databases">
        <title>Massive genome expansion in bonnet fungi (Mycena s.s.) driven by repeated elements and novel gene families across ecological guilds.</title>
        <authorList>
            <consortium name="Lawrence Berkeley National Laboratory"/>
            <person name="Harder C.B."/>
            <person name="Miyauchi S."/>
            <person name="Viragh M."/>
            <person name="Kuo A."/>
            <person name="Thoen E."/>
            <person name="Andreopoulos B."/>
            <person name="Lu D."/>
            <person name="Skrede I."/>
            <person name="Drula E."/>
            <person name="Henrissat B."/>
            <person name="Morin E."/>
            <person name="Kohler A."/>
            <person name="Barry K."/>
            <person name="LaButti K."/>
            <person name="Morin E."/>
            <person name="Salamov A."/>
            <person name="Lipzen A."/>
            <person name="Mereny Z."/>
            <person name="Hegedus B."/>
            <person name="Baldrian P."/>
            <person name="Stursova M."/>
            <person name="Weitz H."/>
            <person name="Taylor A."/>
            <person name="Grigoriev I.V."/>
            <person name="Nagy L.G."/>
            <person name="Martin F."/>
            <person name="Kauserud H."/>
        </authorList>
    </citation>
    <scope>NUCLEOTIDE SEQUENCE</scope>
    <source>
        <strain evidence="3">CBHHK188m</strain>
    </source>
</reference>
<sequence>MSFPKGPRFEPQQISDVPGPNSYNLCQESQLEAYKRGAFLEKADRFSKDLLSEVPGPGTYSTATNGKTESKSNSKPPPNLGDRYAILQRKVEDLERIHNEGKKAHQVEVDRLKLELARSQKAATEHADCLEKQKKQNAILDVRIQDLKKTSSTEQAELKDLRVKLKMSEHERTQLFLKQGEAGELKKAMQALESKRRDEIRERDRLIADLEKSATGEKKKRELAEARLQEIQGTGDVELRAARATATSLEVQLTQSQEETRRAVQALAITEADAAEQQRSLIDQLEQHRLLLSTVAEEYGRLAAGTVSTTVHSKLRHEHGVLQMRTWRLERKLANSEGQITELVNLIHYAHDTNAVLVRQIRDLQEECDFHCRTPPDGLYDLPQLMPLYDALTAAMHDIHETELSICRSDNILTTTLVELYRLTYGELTGEYLATNAELGEEQLVSRNLRARQGTLEAELEQAQQERDDRNNELTTTKRMVDDMKTSVAWAEQQSSDYEQKMKAAIHQSEMVATNDKNALHQLTETVKRNRMTEDGLRAEIELLTTELADCEQFQAAYYSLSDEVNSLIARNELAEGEAQQLSKFNAEILGHHNPAQRIMYVDRIRRELAEIKHKFAVGAVELESMTARNAELVREIEMYKSASVPLVNKPRTIVTRISRPPLSALNQSTTTASGVVWEKDDAVPSFEEFSYAI</sequence>
<proteinExistence type="predicted"/>